<evidence type="ECO:0000256" key="5">
    <source>
        <dbReference type="SAM" id="SignalP"/>
    </source>
</evidence>
<keyword evidence="2" id="KW-0646">Protease inhibitor</keyword>
<evidence type="ECO:0000256" key="3">
    <source>
        <dbReference type="ARBA" id="ARBA00022900"/>
    </source>
</evidence>
<dbReference type="PROSITE" id="PS00284">
    <property type="entry name" value="SERPIN"/>
    <property type="match status" value="1"/>
</dbReference>
<dbReference type="Proteomes" id="UP000292052">
    <property type="component" value="Unassembled WGS sequence"/>
</dbReference>
<dbReference type="CDD" id="cd19955">
    <property type="entry name" value="serpin48-like_insects"/>
    <property type="match status" value="1"/>
</dbReference>
<keyword evidence="5" id="KW-0732">Signal</keyword>
<proteinExistence type="inferred from homology"/>
<dbReference type="Gene3D" id="3.30.497.10">
    <property type="entry name" value="Antithrombin, subunit I, domain 2"/>
    <property type="match status" value="1"/>
</dbReference>
<dbReference type="InterPro" id="IPR036186">
    <property type="entry name" value="Serpin_sf"/>
</dbReference>
<dbReference type="SUPFAM" id="SSF56574">
    <property type="entry name" value="Serpins"/>
    <property type="match status" value="1"/>
</dbReference>
<sequence length="390" mass="43930">MNVVLILLLAVTSSLSHEAKTFTSVSNQFTAATYKEIAKDVEGNFLVSPFSAAIILALAQTGARGATAQELRTGLRFPEGQDEIESSIEAVTSSVGNNREYALQSANKMYLQENYQIKDEFRKVATDAFYADIENIDFSRNAEAAKVMNRWVEEHTEKKIRDLITSNDVGEDTKLILINALYFQGNWSKQFKRVYTQQDAFYQNGENVVQVATMHDHHGYYKYCENGELNAKFLEIPFEGGDVSMVFVLPNEKKGLASLENQIEKVLLPQDFVKETVNVSLPKFKIESKLDFKEILKNLGVVKAFNREADFSGISDEKLVISKILQKAFINVTEEGVEAAAATYLGEIYFVPFSAHILLSPPKFFIADHPFLYYIKFRDVIIFAGRLSSP</sequence>
<dbReference type="InterPro" id="IPR023795">
    <property type="entry name" value="Serpin_CS"/>
</dbReference>
<gene>
    <name evidence="7" type="ORF">BDFB_012762</name>
</gene>
<dbReference type="AlphaFoldDB" id="A0A482W403"/>
<dbReference type="PANTHER" id="PTHR11461">
    <property type="entry name" value="SERINE PROTEASE INHIBITOR, SERPIN"/>
    <property type="match status" value="1"/>
</dbReference>
<feature type="domain" description="Serpin" evidence="6">
    <location>
        <begin position="31"/>
        <end position="390"/>
    </location>
</feature>
<evidence type="ECO:0000256" key="1">
    <source>
        <dbReference type="ARBA" id="ARBA00009500"/>
    </source>
</evidence>
<dbReference type="Gene3D" id="2.30.39.10">
    <property type="entry name" value="Alpha-1-antitrypsin, domain 1"/>
    <property type="match status" value="1"/>
</dbReference>
<comment type="caution">
    <text evidence="7">The sequence shown here is derived from an EMBL/GenBank/DDBJ whole genome shotgun (WGS) entry which is preliminary data.</text>
</comment>
<dbReference type="Pfam" id="PF00079">
    <property type="entry name" value="Serpin"/>
    <property type="match status" value="1"/>
</dbReference>
<evidence type="ECO:0000256" key="2">
    <source>
        <dbReference type="ARBA" id="ARBA00022690"/>
    </source>
</evidence>
<evidence type="ECO:0000256" key="4">
    <source>
        <dbReference type="RuleBase" id="RU000411"/>
    </source>
</evidence>
<name>A0A482W403_ASBVE</name>
<dbReference type="SMART" id="SM00093">
    <property type="entry name" value="SERPIN"/>
    <property type="match status" value="1"/>
</dbReference>
<organism evidence="7 8">
    <name type="scientific">Asbolus verrucosus</name>
    <name type="common">Desert ironclad beetle</name>
    <dbReference type="NCBI Taxonomy" id="1661398"/>
    <lineage>
        <taxon>Eukaryota</taxon>
        <taxon>Metazoa</taxon>
        <taxon>Ecdysozoa</taxon>
        <taxon>Arthropoda</taxon>
        <taxon>Hexapoda</taxon>
        <taxon>Insecta</taxon>
        <taxon>Pterygota</taxon>
        <taxon>Neoptera</taxon>
        <taxon>Endopterygota</taxon>
        <taxon>Coleoptera</taxon>
        <taxon>Polyphaga</taxon>
        <taxon>Cucujiformia</taxon>
        <taxon>Tenebrionidae</taxon>
        <taxon>Pimeliinae</taxon>
        <taxon>Asbolus</taxon>
    </lineage>
</organism>
<dbReference type="GO" id="GO:0004867">
    <property type="term" value="F:serine-type endopeptidase inhibitor activity"/>
    <property type="evidence" value="ECO:0007669"/>
    <property type="project" value="UniProtKB-KW"/>
</dbReference>
<dbReference type="PANTHER" id="PTHR11461:SF211">
    <property type="entry name" value="GH10112P-RELATED"/>
    <property type="match status" value="1"/>
</dbReference>
<dbReference type="GO" id="GO:0005615">
    <property type="term" value="C:extracellular space"/>
    <property type="evidence" value="ECO:0007669"/>
    <property type="project" value="InterPro"/>
</dbReference>
<accession>A0A482W403</accession>
<dbReference type="EMBL" id="QDEB01033803">
    <property type="protein sequence ID" value="RZC39513.1"/>
    <property type="molecule type" value="Genomic_DNA"/>
</dbReference>
<dbReference type="InterPro" id="IPR042178">
    <property type="entry name" value="Serpin_sf_1"/>
</dbReference>
<reference evidence="7 8" key="1">
    <citation type="submission" date="2017-03" db="EMBL/GenBank/DDBJ databases">
        <title>Genome of the blue death feigning beetle - Asbolus verrucosus.</title>
        <authorList>
            <person name="Rider S.D."/>
        </authorList>
    </citation>
    <scope>NUCLEOTIDE SEQUENCE [LARGE SCALE GENOMIC DNA]</scope>
    <source>
        <strain evidence="7">Butters</strain>
        <tissue evidence="7">Head and leg muscle</tissue>
    </source>
</reference>
<feature type="signal peptide" evidence="5">
    <location>
        <begin position="1"/>
        <end position="16"/>
    </location>
</feature>
<evidence type="ECO:0000259" key="6">
    <source>
        <dbReference type="SMART" id="SM00093"/>
    </source>
</evidence>
<feature type="chain" id="PRO_5019716499" evidence="5">
    <location>
        <begin position="17"/>
        <end position="390"/>
    </location>
</feature>
<dbReference type="InterPro" id="IPR042185">
    <property type="entry name" value="Serpin_sf_2"/>
</dbReference>
<dbReference type="OrthoDB" id="671595at2759"/>
<keyword evidence="3" id="KW-0722">Serine protease inhibitor</keyword>
<dbReference type="InterPro" id="IPR023796">
    <property type="entry name" value="Serpin_dom"/>
</dbReference>
<keyword evidence="8" id="KW-1185">Reference proteome</keyword>
<comment type="similarity">
    <text evidence="1 4">Belongs to the serpin family.</text>
</comment>
<evidence type="ECO:0000313" key="7">
    <source>
        <dbReference type="EMBL" id="RZC39513.1"/>
    </source>
</evidence>
<dbReference type="InterPro" id="IPR000215">
    <property type="entry name" value="Serpin_fam"/>
</dbReference>
<evidence type="ECO:0000313" key="8">
    <source>
        <dbReference type="Proteomes" id="UP000292052"/>
    </source>
</evidence>
<protein>
    <submittedName>
        <fullName evidence="7">Serpin domain containing protein</fullName>
    </submittedName>
</protein>